<evidence type="ECO:0000256" key="1">
    <source>
        <dbReference type="SAM" id="MobiDB-lite"/>
    </source>
</evidence>
<accession>A0A3A5HAR2</accession>
<protein>
    <submittedName>
        <fullName evidence="2">Uncharacterized protein</fullName>
    </submittedName>
</protein>
<keyword evidence="3" id="KW-1185">Reference proteome</keyword>
<sequence length="65" mass="7267">MARRARWSHGQANGAPLRAQRPGSFKHLPQGVRLEDTISTKDEVAHADPEAGHDTNREFMLRYAG</sequence>
<dbReference type="AlphaFoldDB" id="A0A3A5HAR2"/>
<evidence type="ECO:0000313" key="2">
    <source>
        <dbReference type="EMBL" id="RJS45130.1"/>
    </source>
</evidence>
<organism evidence="2 3">
    <name type="scientific">Nocardioides cavernaquae</name>
    <dbReference type="NCBI Taxonomy" id="2321396"/>
    <lineage>
        <taxon>Bacteria</taxon>
        <taxon>Bacillati</taxon>
        <taxon>Actinomycetota</taxon>
        <taxon>Actinomycetes</taxon>
        <taxon>Propionibacteriales</taxon>
        <taxon>Nocardioidaceae</taxon>
        <taxon>Nocardioides</taxon>
    </lineage>
</organism>
<dbReference type="Proteomes" id="UP000276542">
    <property type="component" value="Unassembled WGS sequence"/>
</dbReference>
<name>A0A3A5HAR2_9ACTN</name>
<reference evidence="3" key="1">
    <citation type="submission" date="2018-09" db="EMBL/GenBank/DDBJ databases">
        <authorList>
            <person name="Zhu H."/>
        </authorList>
    </citation>
    <scope>NUCLEOTIDE SEQUENCE [LARGE SCALE GENOMIC DNA]</scope>
    <source>
        <strain evidence="3">K1W22B-1</strain>
    </source>
</reference>
<gene>
    <name evidence="2" type="ORF">D4739_01980</name>
</gene>
<comment type="caution">
    <text evidence="2">The sequence shown here is derived from an EMBL/GenBank/DDBJ whole genome shotgun (WGS) entry which is preliminary data.</text>
</comment>
<proteinExistence type="predicted"/>
<feature type="region of interest" description="Disordered" evidence="1">
    <location>
        <begin position="1"/>
        <end position="25"/>
    </location>
</feature>
<evidence type="ECO:0000313" key="3">
    <source>
        <dbReference type="Proteomes" id="UP000276542"/>
    </source>
</evidence>
<dbReference type="EMBL" id="QYRP01000002">
    <property type="protein sequence ID" value="RJS45130.1"/>
    <property type="molecule type" value="Genomic_DNA"/>
</dbReference>